<keyword evidence="1" id="KW-0812">Transmembrane</keyword>
<sequence>MDAKKKFLIIALLLVVALSVFVGNFWSYTACALGKAVAAGLLVLLFFAKFLAGIAGVHFLL</sequence>
<dbReference type="EMBL" id="JACDQQ010000232">
    <property type="protein sequence ID" value="MBA0083800.1"/>
    <property type="molecule type" value="Genomic_DNA"/>
</dbReference>
<evidence type="ECO:0000313" key="2">
    <source>
        <dbReference type="EMBL" id="MBA0083800.1"/>
    </source>
</evidence>
<proteinExistence type="predicted"/>
<keyword evidence="1" id="KW-0472">Membrane</keyword>
<protein>
    <submittedName>
        <fullName evidence="2">Uncharacterized protein</fullName>
    </submittedName>
</protein>
<accession>A0A7V8NMJ8</accession>
<organism evidence="2 3">
    <name type="scientific">Candidatus Acidiferrum panamense</name>
    <dbReference type="NCBI Taxonomy" id="2741543"/>
    <lineage>
        <taxon>Bacteria</taxon>
        <taxon>Pseudomonadati</taxon>
        <taxon>Acidobacteriota</taxon>
        <taxon>Terriglobia</taxon>
        <taxon>Candidatus Acidiferrales</taxon>
        <taxon>Candidatus Acidiferrum</taxon>
    </lineage>
</organism>
<reference evidence="2" key="1">
    <citation type="submission" date="2020-06" db="EMBL/GenBank/DDBJ databases">
        <title>Legume-microbial interactions unlock mineral nutrients during tropical forest succession.</title>
        <authorList>
            <person name="Epihov D.Z."/>
        </authorList>
    </citation>
    <scope>NUCLEOTIDE SEQUENCE [LARGE SCALE GENOMIC DNA]</scope>
    <source>
        <strain evidence="2">Pan2503</strain>
    </source>
</reference>
<evidence type="ECO:0000313" key="3">
    <source>
        <dbReference type="Proteomes" id="UP000567293"/>
    </source>
</evidence>
<name>A0A7V8NMJ8_9BACT</name>
<gene>
    <name evidence="2" type="ORF">HRJ53_02280</name>
</gene>
<comment type="caution">
    <text evidence="2">The sequence shown here is derived from an EMBL/GenBank/DDBJ whole genome shotgun (WGS) entry which is preliminary data.</text>
</comment>
<dbReference type="AlphaFoldDB" id="A0A7V8NMJ8"/>
<evidence type="ECO:0000256" key="1">
    <source>
        <dbReference type="SAM" id="Phobius"/>
    </source>
</evidence>
<feature type="transmembrane region" description="Helical" evidence="1">
    <location>
        <begin position="37"/>
        <end position="60"/>
    </location>
</feature>
<keyword evidence="1" id="KW-1133">Transmembrane helix</keyword>
<keyword evidence="3" id="KW-1185">Reference proteome</keyword>
<dbReference type="Proteomes" id="UP000567293">
    <property type="component" value="Unassembled WGS sequence"/>
</dbReference>